<dbReference type="Proteomes" id="UP000664859">
    <property type="component" value="Unassembled WGS sequence"/>
</dbReference>
<comment type="caution">
    <text evidence="3">The sequence shown here is derived from an EMBL/GenBank/DDBJ whole genome shotgun (WGS) entry which is preliminary data.</text>
</comment>
<feature type="region of interest" description="Disordered" evidence="1">
    <location>
        <begin position="366"/>
        <end position="388"/>
    </location>
</feature>
<dbReference type="AlphaFoldDB" id="A0A835Z4Y5"/>
<evidence type="ECO:0000313" key="3">
    <source>
        <dbReference type="EMBL" id="KAG5187697.1"/>
    </source>
</evidence>
<sequence length="620" mass="62560">MRGQLQTDVQRAEGLLMTKVIDVNAALAPKSLTLGPKSPKRSAKGGKHKNKGSKGKHTVMTTHQGGPALETHEEAPSTFVRVTVKGEAHCTATIAATTAPRWHASFAFDVDAEESDKIVYEVVSKAGGAEEVVGMRLTGVDVEEGHEIVYKVVSKAGGAAEVVGVNGDIVWEVMSKAGGAAEVGGVVVSNAGGVLEVVGVEVVSEAGGATEVIGVVTIPFGKIWDGAVPLGAPHALLPPGAAAADPLASVGTLYFDCAWAEAPTAPPLVAQPAAVAKSAAAATTTAAAAAAAHLPPPEFGAGAGDLIDWGAAKLAGPRPSVLRVESYYAAAKMVYGTVAHLPLVKMVSPIWEGVLESILQRTPLKPERTPLKAKHGAPEEGAEGHGTRVVDSIDRQIEGALNDVDELVDRKKDEALSSICNAKNVIKLVDKKDETPTSLCNAKNVIKEGRKVGDAQSTVCHANDALKAETLRKVALTSAVDTTHSAASDIRPVETIMTTAGATRGAVGDAVHGAVASVQGFIGGIVDKGFIGGIVDKVHGTAHSAADAVLHAASDATGAAAHAADTVKRAAGAAAGSAVDTVRSTVAPFARAAGAAVGSAVDTVRSTVGAGGAKPATASA</sequence>
<organism evidence="3 4">
    <name type="scientific">Tribonema minus</name>
    <dbReference type="NCBI Taxonomy" id="303371"/>
    <lineage>
        <taxon>Eukaryota</taxon>
        <taxon>Sar</taxon>
        <taxon>Stramenopiles</taxon>
        <taxon>Ochrophyta</taxon>
        <taxon>PX clade</taxon>
        <taxon>Xanthophyceae</taxon>
        <taxon>Tribonematales</taxon>
        <taxon>Tribonemataceae</taxon>
        <taxon>Tribonema</taxon>
    </lineage>
</organism>
<feature type="region of interest" description="Disordered" evidence="1">
    <location>
        <begin position="31"/>
        <end position="74"/>
    </location>
</feature>
<reference evidence="3" key="1">
    <citation type="submission" date="2021-02" db="EMBL/GenBank/DDBJ databases">
        <title>First Annotated Genome of the Yellow-green Alga Tribonema minus.</title>
        <authorList>
            <person name="Mahan K.M."/>
        </authorList>
    </citation>
    <scope>NUCLEOTIDE SEQUENCE</scope>
    <source>
        <strain evidence="3">UTEX B ZZ1240</strain>
    </source>
</reference>
<dbReference type="Gene3D" id="2.60.40.150">
    <property type="entry name" value="C2 domain"/>
    <property type="match status" value="1"/>
</dbReference>
<keyword evidence="4" id="KW-1185">Reference proteome</keyword>
<evidence type="ECO:0000259" key="2">
    <source>
        <dbReference type="Pfam" id="PF00168"/>
    </source>
</evidence>
<dbReference type="EMBL" id="JAFCMP010000085">
    <property type="protein sequence ID" value="KAG5187697.1"/>
    <property type="molecule type" value="Genomic_DNA"/>
</dbReference>
<feature type="domain" description="C2" evidence="2">
    <location>
        <begin position="73"/>
        <end position="135"/>
    </location>
</feature>
<evidence type="ECO:0000313" key="4">
    <source>
        <dbReference type="Proteomes" id="UP000664859"/>
    </source>
</evidence>
<dbReference type="SUPFAM" id="SSF49562">
    <property type="entry name" value="C2 domain (Calcium/lipid-binding domain, CaLB)"/>
    <property type="match status" value="1"/>
</dbReference>
<evidence type="ECO:0000256" key="1">
    <source>
        <dbReference type="SAM" id="MobiDB-lite"/>
    </source>
</evidence>
<gene>
    <name evidence="3" type="ORF">JKP88DRAFT_353644</name>
</gene>
<proteinExistence type="predicted"/>
<name>A0A835Z4Y5_9STRA</name>
<feature type="compositionally biased region" description="Basic residues" evidence="1">
    <location>
        <begin position="38"/>
        <end position="57"/>
    </location>
</feature>
<protein>
    <recommendedName>
        <fullName evidence="2">C2 domain-containing protein</fullName>
    </recommendedName>
</protein>
<dbReference type="Pfam" id="PF00168">
    <property type="entry name" value="C2"/>
    <property type="match status" value="1"/>
</dbReference>
<dbReference type="InterPro" id="IPR000008">
    <property type="entry name" value="C2_dom"/>
</dbReference>
<dbReference type="InterPro" id="IPR035892">
    <property type="entry name" value="C2_domain_sf"/>
</dbReference>
<accession>A0A835Z4Y5</accession>